<dbReference type="Proteomes" id="UP000317303">
    <property type="component" value="Unassembled WGS sequence"/>
</dbReference>
<dbReference type="PANTHER" id="PTHR42928">
    <property type="entry name" value="TRICARBOXYLATE-BINDING PROTEIN"/>
    <property type="match status" value="1"/>
</dbReference>
<dbReference type="CDD" id="cd07012">
    <property type="entry name" value="PBP2_Bug_TTT"/>
    <property type="match status" value="1"/>
</dbReference>
<dbReference type="Gene3D" id="3.40.190.150">
    <property type="entry name" value="Bordetella uptake gene, domain 1"/>
    <property type="match status" value="1"/>
</dbReference>
<dbReference type="InterPro" id="IPR042100">
    <property type="entry name" value="Bug_dom1"/>
</dbReference>
<comment type="similarity">
    <text evidence="1">Belongs to the UPF0065 (bug) family.</text>
</comment>
<dbReference type="EMBL" id="VLJV01000001">
    <property type="protein sequence ID" value="TWH21833.1"/>
    <property type="molecule type" value="Genomic_DNA"/>
</dbReference>
<comment type="caution">
    <text evidence="3">The sequence shown here is derived from an EMBL/GenBank/DDBJ whole genome shotgun (WGS) entry which is preliminary data.</text>
</comment>
<proteinExistence type="inferred from homology"/>
<accession>A0A660CJM5</accession>
<evidence type="ECO:0000256" key="2">
    <source>
        <dbReference type="SAM" id="MobiDB-lite"/>
    </source>
</evidence>
<organism evidence="3 4">
    <name type="scientific">Prauserella rugosa</name>
    <dbReference type="NCBI Taxonomy" id="43354"/>
    <lineage>
        <taxon>Bacteria</taxon>
        <taxon>Bacillati</taxon>
        <taxon>Actinomycetota</taxon>
        <taxon>Actinomycetes</taxon>
        <taxon>Pseudonocardiales</taxon>
        <taxon>Pseudonocardiaceae</taxon>
        <taxon>Prauserella</taxon>
    </lineage>
</organism>
<evidence type="ECO:0000313" key="3">
    <source>
        <dbReference type="EMBL" id="TWH21833.1"/>
    </source>
</evidence>
<protein>
    <submittedName>
        <fullName evidence="3">Putative tricarboxylic transport membrane protein</fullName>
    </submittedName>
</protein>
<sequence>MSASDSPESASPGRPPKRAMRPVARVVAIAATVALVGVAVVDVISSAEAGSGPRDRLHITVPAAPGGGWDSVGREIQSVVDSEGLAKTTEVLNVPGAGGAIGLARVVNQAGRGDTLMMTGTVMMGSIAATGTPRNLTDVTPIARLADDYGVVVVPADSPIRTLDDLLEKWRTDPRSVAVGGGSVGGTDHLLAGMLMDASGADPGGLNYIPYAGGGEAVAGLLNGSLDVGVSGYDEFAAQIESGEVRALGLSAAEPVDGIDIPTFRQQNVDVELANWRGVVAPPGLSDDQRAALEEVLEQVHGTRQWQDTLETQEWQDTFLTGEPFERFVEKETARITEISKELGLA</sequence>
<dbReference type="SUPFAM" id="SSF53850">
    <property type="entry name" value="Periplasmic binding protein-like II"/>
    <property type="match status" value="1"/>
</dbReference>
<evidence type="ECO:0000256" key="1">
    <source>
        <dbReference type="ARBA" id="ARBA00006987"/>
    </source>
</evidence>
<dbReference type="PIRSF" id="PIRSF017082">
    <property type="entry name" value="YflP"/>
    <property type="match status" value="1"/>
</dbReference>
<reference evidence="3 4" key="1">
    <citation type="submission" date="2019-07" db="EMBL/GenBank/DDBJ databases">
        <title>R&amp;d 2014.</title>
        <authorList>
            <person name="Klenk H.-P."/>
        </authorList>
    </citation>
    <scope>NUCLEOTIDE SEQUENCE [LARGE SCALE GENOMIC DNA]</scope>
    <source>
        <strain evidence="3 4">DSM 43194</strain>
    </source>
</reference>
<dbReference type="Pfam" id="PF03401">
    <property type="entry name" value="TctC"/>
    <property type="match status" value="1"/>
</dbReference>
<keyword evidence="4" id="KW-1185">Reference proteome</keyword>
<gene>
    <name evidence="3" type="ORF">JD82_03702</name>
</gene>
<evidence type="ECO:0000313" key="4">
    <source>
        <dbReference type="Proteomes" id="UP000317303"/>
    </source>
</evidence>
<name>A0A660CJM5_9PSEU</name>
<dbReference type="InterPro" id="IPR005064">
    <property type="entry name" value="BUG"/>
</dbReference>
<feature type="region of interest" description="Disordered" evidence="2">
    <location>
        <begin position="1"/>
        <end position="20"/>
    </location>
</feature>
<dbReference type="Gene3D" id="3.40.190.10">
    <property type="entry name" value="Periplasmic binding protein-like II"/>
    <property type="match status" value="1"/>
</dbReference>
<dbReference type="PANTHER" id="PTHR42928:SF3">
    <property type="entry name" value="UPF0065 PROTEIN YFLP"/>
    <property type="match status" value="1"/>
</dbReference>
<dbReference type="AlphaFoldDB" id="A0A660CJM5"/>